<sequence length="337" mass="38704">MVEVLPSVEPGMEIYVQKKVHGYTLNLGMMRFNPPILLMTASNDCETFDLIPSSVFEAKLPHQFVHDHVHWLERRASLWIMRKGSSRFLLSPTKLELPRLKLGFFIDINSNHLQSRQFRGMYVDTAQNIGTLIGLQSKLVLKNAQGNRKVLLPSGRVQFTGGVAKHPTIIIEHGTSDKVYPYDIDDLLGRTEESLFILNSAAVRSFQILSQDNLNRLTMIAQISPQRQYYPRCERLMETTKWQSNICALSQHGKFYKTVKDIVDQAERCKLFHPDIKTTNPRLDFMDVRLHTRHLIRSSSFQLAGFGAEDHTSVEDIKYTSRDELTSVKAVERVFKL</sequence>
<dbReference type="EMBL" id="NJET01000125">
    <property type="protein sequence ID" value="PHH60876.1"/>
    <property type="molecule type" value="Genomic_DNA"/>
</dbReference>
<evidence type="ECO:0000313" key="2">
    <source>
        <dbReference type="Proteomes" id="UP000226192"/>
    </source>
</evidence>
<reference evidence="1 2" key="1">
    <citation type="submission" date="2017-06" db="EMBL/GenBank/DDBJ databases">
        <title>Ant-infecting Ophiocordyceps genomes reveal a high diversity of potential behavioral manipulation genes and a possible major role for enterotoxins.</title>
        <authorList>
            <person name="De Bekker C."/>
            <person name="Evans H.C."/>
            <person name="Brachmann A."/>
            <person name="Hughes D.P."/>
        </authorList>
    </citation>
    <scope>NUCLEOTIDE SEQUENCE [LARGE SCALE GENOMIC DNA]</scope>
    <source>
        <strain evidence="1 2">Map64</strain>
    </source>
</reference>
<name>A0A2C5XZN8_9HYPO</name>
<dbReference type="OrthoDB" id="3182339at2759"/>
<dbReference type="STRING" id="1399860.A0A2C5XZN8"/>
<dbReference type="AlphaFoldDB" id="A0A2C5XZN8"/>
<evidence type="ECO:0000313" key="1">
    <source>
        <dbReference type="EMBL" id="PHH60876.1"/>
    </source>
</evidence>
<organism evidence="1 2">
    <name type="scientific">Ophiocordyceps australis</name>
    <dbReference type="NCBI Taxonomy" id="1399860"/>
    <lineage>
        <taxon>Eukaryota</taxon>
        <taxon>Fungi</taxon>
        <taxon>Dikarya</taxon>
        <taxon>Ascomycota</taxon>
        <taxon>Pezizomycotina</taxon>
        <taxon>Sordariomycetes</taxon>
        <taxon>Hypocreomycetidae</taxon>
        <taxon>Hypocreales</taxon>
        <taxon>Ophiocordycipitaceae</taxon>
        <taxon>Ophiocordyceps</taxon>
    </lineage>
</organism>
<proteinExistence type="predicted"/>
<comment type="caution">
    <text evidence="1">The sequence shown here is derived from an EMBL/GenBank/DDBJ whole genome shotgun (WGS) entry which is preliminary data.</text>
</comment>
<gene>
    <name evidence="1" type="ORF">CDD81_1081</name>
</gene>
<dbReference type="Proteomes" id="UP000226192">
    <property type="component" value="Unassembled WGS sequence"/>
</dbReference>
<keyword evidence="2" id="KW-1185">Reference proteome</keyword>
<protein>
    <submittedName>
        <fullName evidence="1">Uncharacterized protein</fullName>
    </submittedName>
</protein>
<accession>A0A2C5XZN8</accession>